<gene>
    <name evidence="1" type="ORF">QRT04_11295</name>
</gene>
<accession>A0ABT7SH54</accession>
<dbReference type="Gene3D" id="6.10.250.660">
    <property type="match status" value="1"/>
</dbReference>
<dbReference type="Proteomes" id="UP001529338">
    <property type="component" value="Unassembled WGS sequence"/>
</dbReference>
<comment type="caution">
    <text evidence="1">The sequence shown here is derived from an EMBL/GenBank/DDBJ whole genome shotgun (WGS) entry which is preliminary data.</text>
</comment>
<keyword evidence="2" id="KW-1185">Reference proteome</keyword>
<name>A0ABT7SH54_9CELL</name>
<reference evidence="1 2" key="1">
    <citation type="submission" date="2023-06" db="EMBL/GenBank/DDBJ databases">
        <title>Cellulomonas sp. MW4 Whole genome sequence.</title>
        <authorList>
            <person name="Park S."/>
        </authorList>
    </citation>
    <scope>NUCLEOTIDE SEQUENCE [LARGE SCALE GENOMIC DNA]</scope>
    <source>
        <strain evidence="1 2">MW4</strain>
    </source>
</reference>
<evidence type="ECO:0000313" key="1">
    <source>
        <dbReference type="EMBL" id="MDM7855515.1"/>
    </source>
</evidence>
<proteinExistence type="predicted"/>
<dbReference type="InterPro" id="IPR019933">
    <property type="entry name" value="DivIVA_domain"/>
</dbReference>
<dbReference type="NCBIfam" id="TIGR03544">
    <property type="entry name" value="DivI1A_domain"/>
    <property type="match status" value="1"/>
</dbReference>
<evidence type="ECO:0000313" key="2">
    <source>
        <dbReference type="Proteomes" id="UP001529338"/>
    </source>
</evidence>
<organism evidence="1 2">
    <name type="scientific">Cellulomonas alba</name>
    <dbReference type="NCBI Taxonomy" id="3053467"/>
    <lineage>
        <taxon>Bacteria</taxon>
        <taxon>Bacillati</taxon>
        <taxon>Actinomycetota</taxon>
        <taxon>Actinomycetes</taxon>
        <taxon>Micrococcales</taxon>
        <taxon>Cellulomonadaceae</taxon>
        <taxon>Cellulomonas</taxon>
    </lineage>
</organism>
<sequence length="78" mass="8054">MPLTAADIDAQRFPSTKFREGYDVDDVDDLMDRVRTTLAGGGAPAPSAAGAAAPPAGTLPVGMVDVGRRGLFGRRPRG</sequence>
<dbReference type="EMBL" id="JAUCGQ010000001">
    <property type="protein sequence ID" value="MDM7855515.1"/>
    <property type="molecule type" value="Genomic_DNA"/>
</dbReference>
<protein>
    <submittedName>
        <fullName evidence="1">DivIVA domain-containing protein</fullName>
    </submittedName>
</protein>